<organism evidence="3 4">
    <name type="scientific">Stephania yunnanensis</name>
    <dbReference type="NCBI Taxonomy" id="152371"/>
    <lineage>
        <taxon>Eukaryota</taxon>
        <taxon>Viridiplantae</taxon>
        <taxon>Streptophyta</taxon>
        <taxon>Embryophyta</taxon>
        <taxon>Tracheophyta</taxon>
        <taxon>Spermatophyta</taxon>
        <taxon>Magnoliopsida</taxon>
        <taxon>Ranunculales</taxon>
        <taxon>Menispermaceae</taxon>
        <taxon>Menispermoideae</taxon>
        <taxon>Cissampelideae</taxon>
        <taxon>Stephania</taxon>
    </lineage>
</organism>
<evidence type="ECO:0000313" key="4">
    <source>
        <dbReference type="Proteomes" id="UP001420932"/>
    </source>
</evidence>
<feature type="compositionally biased region" description="Basic and acidic residues" evidence="1">
    <location>
        <begin position="30"/>
        <end position="47"/>
    </location>
</feature>
<gene>
    <name evidence="3" type="ORF">Syun_012896</name>
</gene>
<keyword evidence="4" id="KW-1185">Reference proteome</keyword>
<dbReference type="Proteomes" id="UP001420932">
    <property type="component" value="Unassembled WGS sequence"/>
</dbReference>
<reference evidence="3 4" key="1">
    <citation type="submission" date="2024-01" db="EMBL/GenBank/DDBJ databases">
        <title>Genome assemblies of Stephania.</title>
        <authorList>
            <person name="Yang L."/>
        </authorList>
    </citation>
    <scope>NUCLEOTIDE SEQUENCE [LARGE SCALE GENOMIC DNA]</scope>
    <source>
        <strain evidence="3">YNDBR</strain>
        <tissue evidence="3">Leaf</tissue>
    </source>
</reference>
<name>A0AAP0K0C8_9MAGN</name>
<accession>A0AAP0K0C8</accession>
<dbReference type="InterPro" id="IPR001810">
    <property type="entry name" value="F-box_dom"/>
</dbReference>
<dbReference type="PANTHER" id="PTHR33784:SF10">
    <property type="entry name" value="F-BOX PROTEIN"/>
    <property type="match status" value="1"/>
</dbReference>
<sequence>MPFVAVHWGKARADDIVDRCVIERCMKEKREAAESRRRGATMEEERRRSRGGRRRQSGDEIDREDDGDGGGDSDGDDDESSDEDEVFMNGVWRGRFAKRRGEEDEFWKYGGAHARRRRRRGRELTGTPEQGVAGAEERADNGSGGLHQRRSIGGRNNDNGGKEQPRRQQQRASVITEDNEELGQKSWSSSKDTSIVIAACQQWCSPRGRLQIQDDDFIDARNTRCGCEYFYWLDPEMTDRATIVINGLLRKLDRMESEKRLQDEFIGRRKLNALCALHVGYACLALGYSSGQGPPGSAPALKGIMTISLECLPTDIIITILAKVGEKSLRNFFNVATTSKTIRFLSSEADKIYQTIELGNVALITKSSHTSFSNFFDKCYGLNNPQAIFSQGMKELHRATIIGHGPSAYIHGMLLMAQSINTIEAGIQYLDTHLLHRLRWHYRGLNDLYRIRNACQFLLRYRFGNNGLLPQRLYFNDVIWKTIIIELHYIWITHCFLDTLVLAVFGRLNFSNSS</sequence>
<dbReference type="PROSITE" id="PS50181">
    <property type="entry name" value="FBOX"/>
    <property type="match status" value="1"/>
</dbReference>
<feature type="region of interest" description="Disordered" evidence="1">
    <location>
        <begin position="30"/>
        <end position="89"/>
    </location>
</feature>
<feature type="compositionally biased region" description="Acidic residues" evidence="1">
    <location>
        <begin position="59"/>
        <end position="86"/>
    </location>
</feature>
<proteinExistence type="predicted"/>
<dbReference type="EMBL" id="JBBNAF010000005">
    <property type="protein sequence ID" value="KAK9143496.1"/>
    <property type="molecule type" value="Genomic_DNA"/>
</dbReference>
<dbReference type="AlphaFoldDB" id="A0AAP0K0C8"/>
<dbReference type="InterPro" id="IPR040338">
    <property type="entry name" value="At1g67623-like"/>
</dbReference>
<dbReference type="PANTHER" id="PTHR33784">
    <property type="entry name" value="OS05G0482100 PROTEIN"/>
    <property type="match status" value="1"/>
</dbReference>
<feature type="domain" description="F-box" evidence="2">
    <location>
        <begin position="306"/>
        <end position="356"/>
    </location>
</feature>
<evidence type="ECO:0000259" key="2">
    <source>
        <dbReference type="PROSITE" id="PS50181"/>
    </source>
</evidence>
<protein>
    <recommendedName>
        <fullName evidence="2">F-box domain-containing protein</fullName>
    </recommendedName>
</protein>
<feature type="region of interest" description="Disordered" evidence="1">
    <location>
        <begin position="113"/>
        <end position="186"/>
    </location>
</feature>
<evidence type="ECO:0000256" key="1">
    <source>
        <dbReference type="SAM" id="MobiDB-lite"/>
    </source>
</evidence>
<comment type="caution">
    <text evidence="3">The sequence shown here is derived from an EMBL/GenBank/DDBJ whole genome shotgun (WGS) entry which is preliminary data.</text>
</comment>
<evidence type="ECO:0000313" key="3">
    <source>
        <dbReference type="EMBL" id="KAK9143496.1"/>
    </source>
</evidence>